<accession>A0AAV7AVS3</accession>
<evidence type="ECO:0000313" key="1">
    <source>
        <dbReference type="EMBL" id="KAG8565684.1"/>
    </source>
</evidence>
<dbReference type="EMBL" id="WNYA01000006">
    <property type="protein sequence ID" value="KAG8565684.1"/>
    <property type="molecule type" value="Genomic_DNA"/>
</dbReference>
<keyword evidence="2" id="KW-1185">Reference proteome</keyword>
<sequence>MVKHLLSQRSSKYLETGQWFQHWYPSGAEEGHQLMCQFDATALAPDVHLVVRKTYLYLHCTPILTDRQRKRGAG</sequence>
<dbReference type="AlphaFoldDB" id="A0AAV7AVS3"/>
<gene>
    <name evidence="1" type="ORF">GDO81_012943</name>
</gene>
<dbReference type="Proteomes" id="UP000824782">
    <property type="component" value="Unassembled WGS sequence"/>
</dbReference>
<organism evidence="1 2">
    <name type="scientific">Engystomops pustulosus</name>
    <name type="common">Tungara frog</name>
    <name type="synonym">Physalaemus pustulosus</name>
    <dbReference type="NCBI Taxonomy" id="76066"/>
    <lineage>
        <taxon>Eukaryota</taxon>
        <taxon>Metazoa</taxon>
        <taxon>Chordata</taxon>
        <taxon>Craniata</taxon>
        <taxon>Vertebrata</taxon>
        <taxon>Euteleostomi</taxon>
        <taxon>Amphibia</taxon>
        <taxon>Batrachia</taxon>
        <taxon>Anura</taxon>
        <taxon>Neobatrachia</taxon>
        <taxon>Hyloidea</taxon>
        <taxon>Leptodactylidae</taxon>
        <taxon>Leiuperinae</taxon>
        <taxon>Engystomops</taxon>
    </lineage>
</organism>
<proteinExistence type="predicted"/>
<protein>
    <submittedName>
        <fullName evidence="1">Uncharacterized protein</fullName>
    </submittedName>
</protein>
<evidence type="ECO:0000313" key="2">
    <source>
        <dbReference type="Proteomes" id="UP000824782"/>
    </source>
</evidence>
<reference evidence="1" key="1">
    <citation type="thesis" date="2020" institute="ProQuest LLC" country="789 East Eisenhower Parkway, Ann Arbor, MI, USA">
        <title>Comparative Genomics and Chromosome Evolution.</title>
        <authorList>
            <person name="Mudd A.B."/>
        </authorList>
    </citation>
    <scope>NUCLEOTIDE SEQUENCE</scope>
    <source>
        <strain evidence="1">237g6f4</strain>
        <tissue evidence="1">Blood</tissue>
    </source>
</reference>
<comment type="caution">
    <text evidence="1">The sequence shown here is derived from an EMBL/GenBank/DDBJ whole genome shotgun (WGS) entry which is preliminary data.</text>
</comment>
<name>A0AAV7AVS3_ENGPU</name>